<dbReference type="GO" id="GO:0004499">
    <property type="term" value="F:N,N-dimethylaniline monooxygenase activity"/>
    <property type="evidence" value="ECO:0007669"/>
    <property type="project" value="InterPro"/>
</dbReference>
<evidence type="ECO:0000256" key="1">
    <source>
        <dbReference type="ARBA" id="ARBA00001974"/>
    </source>
</evidence>
<dbReference type="Pfam" id="PF00743">
    <property type="entry name" value="FMO-like"/>
    <property type="match status" value="1"/>
</dbReference>
<keyword evidence="4" id="KW-0274">FAD</keyword>
<sequence>MDYEIPARSKPADFALSTNHLIYYKPIKLENLMMFFVDSILYFATAFKFTNNNMNTNHTDIIIIGAGLSGIGAACHLSRKNPNKTYIILEARTEVGGTWSLFKYPGIRSDSDMYTFGYSFKTWDEQKSFADGPSILKYINEAADEYKVRDHIIYQQRALSYNFDTKEKLWTVTTTNTETAEETIYTCQFIFSCSGYYNYTKGYTPEFKDQTSFEGEIIHPQKWPKNLDVTDKKIIVIGSGATAVTIVPELTAEAAKVTMLQRSPTYIAALPNKDKVAARLKRLFPKKVAYRLIRYKNILYTIVFFNLCKYYPERMKNFIINGAKKGLGDFPVDPHFIPNYNPWEQRFCIAPNGDFFRAIRKGKALVVTDHIDRFLSNGILLKSGKTLNADIIITATGLELVAFGGVKIQLDSKPFDVSKSFVYKGLMLSDLPNFFIFVGYTNASWTLKSDLTSEYISRVLKYLEKHNYKAVQAKVIETDLKPVPLLNLNSGYINRAANTLPSQGNKAPWRIYQNYILDYKMLRVDSVKDKRLRFF</sequence>
<gene>
    <name evidence="8" type="ORF">SAMN05444355_102329</name>
</gene>
<proteinExistence type="inferred from homology"/>
<dbReference type="GO" id="GO:0050660">
    <property type="term" value="F:flavin adenine dinucleotide binding"/>
    <property type="evidence" value="ECO:0007669"/>
    <property type="project" value="InterPro"/>
</dbReference>
<dbReference type="PRINTS" id="PR00368">
    <property type="entry name" value="FADPNR"/>
</dbReference>
<dbReference type="PRINTS" id="PR00411">
    <property type="entry name" value="PNDRDTASEI"/>
</dbReference>
<keyword evidence="9" id="KW-1185">Reference proteome</keyword>
<dbReference type="SUPFAM" id="SSF51905">
    <property type="entry name" value="FAD/NAD(P)-binding domain"/>
    <property type="match status" value="2"/>
</dbReference>
<dbReference type="RefSeq" id="WP_245744858.1">
    <property type="nucleotide sequence ID" value="NZ_CBCRVS010000001.1"/>
</dbReference>
<dbReference type="AlphaFoldDB" id="A0A1H9FYA1"/>
<keyword evidence="3" id="KW-0285">Flavoprotein</keyword>
<evidence type="ECO:0000256" key="5">
    <source>
        <dbReference type="ARBA" id="ARBA00022857"/>
    </source>
</evidence>
<reference evidence="9" key="1">
    <citation type="submission" date="2016-10" db="EMBL/GenBank/DDBJ databases">
        <authorList>
            <person name="Varghese N."/>
            <person name="Submissions S."/>
        </authorList>
    </citation>
    <scope>NUCLEOTIDE SEQUENCE [LARGE SCALE GENOMIC DNA]</scope>
    <source>
        <strain evidence="9">DSM 15719</strain>
    </source>
</reference>
<keyword evidence="6" id="KW-0560">Oxidoreductase</keyword>
<dbReference type="Gene3D" id="3.50.50.60">
    <property type="entry name" value="FAD/NAD(P)-binding domain"/>
    <property type="match status" value="3"/>
</dbReference>
<keyword evidence="7" id="KW-0503">Monooxygenase</keyword>
<name>A0A1H9FYA1_FLAFI</name>
<evidence type="ECO:0000313" key="8">
    <source>
        <dbReference type="EMBL" id="SEQ42789.1"/>
    </source>
</evidence>
<organism evidence="8 9">
    <name type="scientific">Flavobacterium frigoris</name>
    <dbReference type="NCBI Taxonomy" id="229204"/>
    <lineage>
        <taxon>Bacteria</taxon>
        <taxon>Pseudomonadati</taxon>
        <taxon>Bacteroidota</taxon>
        <taxon>Flavobacteriia</taxon>
        <taxon>Flavobacteriales</taxon>
        <taxon>Flavobacteriaceae</taxon>
        <taxon>Flavobacterium</taxon>
    </lineage>
</organism>
<keyword evidence="5" id="KW-0521">NADP</keyword>
<dbReference type="InterPro" id="IPR020946">
    <property type="entry name" value="Flavin_mOase-like"/>
</dbReference>
<dbReference type="EMBL" id="FOFZ01000002">
    <property type="protein sequence ID" value="SEQ42789.1"/>
    <property type="molecule type" value="Genomic_DNA"/>
</dbReference>
<evidence type="ECO:0000256" key="6">
    <source>
        <dbReference type="ARBA" id="ARBA00023002"/>
    </source>
</evidence>
<accession>A0A1H9FYA1</accession>
<dbReference type="GO" id="GO:0050661">
    <property type="term" value="F:NADP binding"/>
    <property type="evidence" value="ECO:0007669"/>
    <property type="project" value="InterPro"/>
</dbReference>
<evidence type="ECO:0000256" key="4">
    <source>
        <dbReference type="ARBA" id="ARBA00022827"/>
    </source>
</evidence>
<evidence type="ECO:0000256" key="2">
    <source>
        <dbReference type="ARBA" id="ARBA00010139"/>
    </source>
</evidence>
<dbReference type="InterPro" id="IPR051820">
    <property type="entry name" value="FAD-binding_MO"/>
</dbReference>
<dbReference type="InterPro" id="IPR036188">
    <property type="entry name" value="FAD/NAD-bd_sf"/>
</dbReference>
<dbReference type="PANTHER" id="PTHR43872">
    <property type="entry name" value="MONOOXYGENASE, PUTATIVE (AFU_ORTHOLOGUE AFUA_8G02570)-RELATED"/>
    <property type="match status" value="1"/>
</dbReference>
<comment type="similarity">
    <text evidence="2">Belongs to the FAD-binding monooxygenase family.</text>
</comment>
<comment type="cofactor">
    <cofactor evidence="1">
        <name>FAD</name>
        <dbReference type="ChEBI" id="CHEBI:57692"/>
    </cofactor>
</comment>
<evidence type="ECO:0000313" key="9">
    <source>
        <dbReference type="Proteomes" id="UP000183658"/>
    </source>
</evidence>
<dbReference type="PANTHER" id="PTHR43872:SF1">
    <property type="entry name" value="MONOOXYGENASE, PUTATIVE (AFU_ORTHOLOGUE AFUA_8G02570)-RELATED"/>
    <property type="match status" value="1"/>
</dbReference>
<dbReference type="FunFam" id="3.50.50.60:FF:000228">
    <property type="entry name" value="FAD-containing monooxygenase EthA"/>
    <property type="match status" value="1"/>
</dbReference>
<evidence type="ECO:0000256" key="3">
    <source>
        <dbReference type="ARBA" id="ARBA00022630"/>
    </source>
</evidence>
<dbReference type="Proteomes" id="UP000183658">
    <property type="component" value="Unassembled WGS sequence"/>
</dbReference>
<evidence type="ECO:0000256" key="7">
    <source>
        <dbReference type="ARBA" id="ARBA00023033"/>
    </source>
</evidence>
<protein>
    <submittedName>
        <fullName evidence="8">Predicted flavoprotein CzcO associated with the cation diffusion facilitator CzcD</fullName>
    </submittedName>
</protein>